<comment type="similarity">
    <text evidence="1">In the N-terminal section; belongs to the N-acetylmuramoyl-L-alanine amidase 2 family.</text>
</comment>
<feature type="region of interest" description="Disordered" evidence="3">
    <location>
        <begin position="158"/>
        <end position="241"/>
    </location>
</feature>
<dbReference type="GO" id="GO:0004040">
    <property type="term" value="F:amidase activity"/>
    <property type="evidence" value="ECO:0007669"/>
    <property type="project" value="InterPro"/>
</dbReference>
<evidence type="ECO:0000259" key="4">
    <source>
        <dbReference type="PROSITE" id="PS50911"/>
    </source>
</evidence>
<evidence type="ECO:0000256" key="2">
    <source>
        <dbReference type="ARBA" id="ARBA00022801"/>
    </source>
</evidence>
<dbReference type="InterPro" id="IPR002901">
    <property type="entry name" value="MGlyc_endo_b_GlcNAc-like_dom"/>
</dbReference>
<keyword evidence="6" id="KW-1185">Reference proteome</keyword>
<feature type="domain" description="Peptidase C51" evidence="4">
    <location>
        <begin position="507"/>
        <end position="636"/>
    </location>
</feature>
<dbReference type="KEGG" id="slz:B5P37_04630"/>
<name>A0AAC9RTP3_9STAP</name>
<evidence type="ECO:0000313" key="6">
    <source>
        <dbReference type="Proteomes" id="UP000242864"/>
    </source>
</evidence>
<dbReference type="InterPro" id="IPR007921">
    <property type="entry name" value="CHAP_dom"/>
</dbReference>
<evidence type="ECO:0000313" key="5">
    <source>
        <dbReference type="EMBL" id="ARJ50652.1"/>
    </source>
</evidence>
<dbReference type="InterPro" id="IPR051056">
    <property type="entry name" value="Glycosyl_Hydrolase_73"/>
</dbReference>
<reference evidence="5 6" key="1">
    <citation type="submission" date="2017-04" db="EMBL/GenBank/DDBJ databases">
        <authorList>
            <person name="Veseli I.A."/>
            <person name="Tang C."/>
            <person name="Pombert J.-F."/>
        </authorList>
    </citation>
    <scope>NUCLEOTIDE SEQUENCE [LARGE SCALE GENOMIC DNA]</scope>
    <source>
        <strain evidence="5 6">ATCC 700373</strain>
    </source>
</reference>
<dbReference type="PANTHER" id="PTHR33308">
    <property type="entry name" value="PEPTIDOGLYCAN HYDROLASE FLGJ"/>
    <property type="match status" value="1"/>
</dbReference>
<dbReference type="SMART" id="SM00047">
    <property type="entry name" value="LYZ2"/>
    <property type="match status" value="1"/>
</dbReference>
<feature type="compositionally biased region" description="Basic and acidic residues" evidence="3">
    <location>
        <begin position="35"/>
        <end position="76"/>
    </location>
</feature>
<dbReference type="AlphaFoldDB" id="A0AAC9RTP3"/>
<protein>
    <recommendedName>
        <fullName evidence="4">Peptidase C51 domain-containing protein</fullName>
    </recommendedName>
</protein>
<dbReference type="PROSITE" id="PS50911">
    <property type="entry name" value="CHAP"/>
    <property type="match status" value="1"/>
</dbReference>
<keyword evidence="2" id="KW-0378">Hydrolase</keyword>
<feature type="compositionally biased region" description="Basic and acidic residues" evidence="3">
    <location>
        <begin position="191"/>
        <end position="204"/>
    </location>
</feature>
<sequence>MNKTFIFSGLLGTAVLLPSVTPHWTVSATQQAENTTKEETSTHHDDNSKSDDKVAYRSEETDTSKKKATIDDKDATPESQILTHLFSQNKNSSFNTPFSTQKNGLDPLFHSVLNDVTDVLNPAYFFSKQETSNPNTQTTVAPENRDFLEQLQTLLTGQGSEQHEPQPAPQSKKTAASESSSQTEALASKPSDAHADATKNEASHATHTQKPNSDAIDSESSTSSKNTDSTASHRNDSAPEQNEAVIDSLLDQYSEKARQTNDAYRKQKAAISQHHTNTHESQITNPDSFKQTREQAPSQSFTSSSQDANTRQTSLFEVIPKSDSDFSETQQMRAIPQNSTRAFIRDIAKAAHDIGQQEDIYASVMIAQAILESDSGKSELARAPYYNLFGIKGGYQGQSVNFQTLESDGNQLYQIQADFRTYPNQKASLSDYADLIKNGIDGNPTIYKEVWKSESSDYRSATTALVGTYATDPQYDKKLQAIIEAYDLTRFDEKDMPTSLDDNPMPSPSQDDIGTFKPFSVSGPSPYPHGQCTWYVYHRMAQFGINIPGDMGNASDWTYSALIKGYSVSRQPKVHHAVVFKPNQLGADRYYGHVAFVEKVLHDGSIVVSESNVKGLGVISYRTINANQAQKLDYISGDLSTLN</sequence>
<evidence type="ECO:0000256" key="1">
    <source>
        <dbReference type="ARBA" id="ARBA00006088"/>
    </source>
</evidence>
<gene>
    <name evidence="5" type="ORF">B5P37_04630</name>
</gene>
<dbReference type="PANTHER" id="PTHR33308:SF9">
    <property type="entry name" value="PEPTIDOGLYCAN HYDROLASE FLGJ"/>
    <property type="match status" value="1"/>
</dbReference>
<dbReference type="Gene3D" id="1.10.530.10">
    <property type="match status" value="1"/>
</dbReference>
<dbReference type="SUPFAM" id="SSF54001">
    <property type="entry name" value="Cysteine proteinases"/>
    <property type="match status" value="1"/>
</dbReference>
<feature type="region of interest" description="Disordered" evidence="3">
    <location>
        <begin position="29"/>
        <end position="76"/>
    </location>
</feature>
<evidence type="ECO:0000256" key="3">
    <source>
        <dbReference type="SAM" id="MobiDB-lite"/>
    </source>
</evidence>
<dbReference type="Gene3D" id="4.10.80.30">
    <property type="entry name" value="DNA polymerase, domain 6"/>
    <property type="match status" value="1"/>
</dbReference>
<dbReference type="InterPro" id="IPR038765">
    <property type="entry name" value="Papain-like_cys_pep_sf"/>
</dbReference>
<accession>A0AAC9RTP3</accession>
<dbReference type="RefSeq" id="WP_085237130.1">
    <property type="nucleotide sequence ID" value="NZ_CP020773.1"/>
</dbReference>
<dbReference type="Pfam" id="PF01832">
    <property type="entry name" value="Glucosaminidase"/>
    <property type="match status" value="1"/>
</dbReference>
<dbReference type="EMBL" id="CP020773">
    <property type="protein sequence ID" value="ARJ50652.1"/>
    <property type="molecule type" value="Genomic_DNA"/>
</dbReference>
<dbReference type="Pfam" id="PF05257">
    <property type="entry name" value="CHAP"/>
    <property type="match status" value="1"/>
</dbReference>
<proteinExistence type="inferred from homology"/>
<feature type="region of interest" description="Disordered" evidence="3">
    <location>
        <begin position="256"/>
        <end position="311"/>
    </location>
</feature>
<dbReference type="Gene3D" id="3.90.1720.10">
    <property type="entry name" value="endopeptidase domain like (from Nostoc punctiforme)"/>
    <property type="match status" value="1"/>
</dbReference>
<feature type="compositionally biased region" description="Low complexity" evidence="3">
    <location>
        <begin position="213"/>
        <end position="230"/>
    </location>
</feature>
<organism evidence="5 6">
    <name type="scientific">Staphylococcus lutrae</name>
    <dbReference type="NCBI Taxonomy" id="155085"/>
    <lineage>
        <taxon>Bacteria</taxon>
        <taxon>Bacillati</taxon>
        <taxon>Bacillota</taxon>
        <taxon>Bacilli</taxon>
        <taxon>Bacillales</taxon>
        <taxon>Staphylococcaceae</taxon>
        <taxon>Staphylococcus</taxon>
    </lineage>
</organism>
<feature type="compositionally biased region" description="Low complexity" evidence="3">
    <location>
        <begin position="170"/>
        <end position="188"/>
    </location>
</feature>
<feature type="compositionally biased region" description="Polar residues" evidence="3">
    <location>
        <begin position="273"/>
        <end position="311"/>
    </location>
</feature>
<dbReference type="Proteomes" id="UP000242864">
    <property type="component" value="Chromosome"/>
</dbReference>
<feature type="compositionally biased region" description="Basic and acidic residues" evidence="3">
    <location>
        <begin position="256"/>
        <end position="265"/>
    </location>
</feature>